<evidence type="ECO:0000256" key="14">
    <source>
        <dbReference type="ARBA" id="ARBA00049902"/>
    </source>
</evidence>
<dbReference type="FunFam" id="1.10.3810.10:FF:000001">
    <property type="entry name" value="Penicillin-binding protein 1A"/>
    <property type="match status" value="1"/>
</dbReference>
<dbReference type="InterPro" id="IPR023346">
    <property type="entry name" value="Lysozyme-like_dom_sf"/>
</dbReference>
<dbReference type="GO" id="GO:0008955">
    <property type="term" value="F:peptidoglycan glycosyltransferase activity"/>
    <property type="evidence" value="ECO:0007669"/>
    <property type="project" value="UniProtKB-EC"/>
</dbReference>
<dbReference type="GO" id="GO:0008360">
    <property type="term" value="P:regulation of cell shape"/>
    <property type="evidence" value="ECO:0007669"/>
    <property type="project" value="UniProtKB-KW"/>
</dbReference>
<keyword evidence="8" id="KW-0378">Hydrolase</keyword>
<keyword evidence="6" id="KW-0328">Glycosyltransferase</keyword>
<evidence type="ECO:0000256" key="3">
    <source>
        <dbReference type="ARBA" id="ARBA00007739"/>
    </source>
</evidence>
<keyword evidence="9" id="KW-0133">Cell shape</keyword>
<evidence type="ECO:0000256" key="8">
    <source>
        <dbReference type="ARBA" id="ARBA00022801"/>
    </source>
</evidence>
<comment type="similarity">
    <text evidence="3">In the N-terminal section; belongs to the glycosyltransferase 51 family.</text>
</comment>
<dbReference type="GO" id="GO:0008658">
    <property type="term" value="F:penicillin binding"/>
    <property type="evidence" value="ECO:0007669"/>
    <property type="project" value="InterPro"/>
</dbReference>
<dbReference type="NCBIfam" id="TIGR02074">
    <property type="entry name" value="PBP_1a_fam"/>
    <property type="match status" value="1"/>
</dbReference>
<dbReference type="InterPro" id="IPR001460">
    <property type="entry name" value="PCN-bd_Tpept"/>
</dbReference>
<dbReference type="EMBL" id="CP003181">
    <property type="protein sequence ID" value="AHJ62136.1"/>
    <property type="molecule type" value="Genomic_DNA"/>
</dbReference>
<dbReference type="GO" id="GO:0006508">
    <property type="term" value="P:proteolysis"/>
    <property type="evidence" value="ECO:0007669"/>
    <property type="project" value="UniProtKB-KW"/>
</dbReference>
<feature type="transmembrane region" description="Helical" evidence="16">
    <location>
        <begin position="141"/>
        <end position="162"/>
    </location>
</feature>
<dbReference type="InterPro" id="IPR036950">
    <property type="entry name" value="PBP_transglycosylase"/>
</dbReference>
<name>A0AAN0RC86_9PROT</name>
<keyword evidence="10" id="KW-0573">Peptidoglycan synthesis</keyword>
<dbReference type="PANTHER" id="PTHR32282">
    <property type="entry name" value="BINDING PROTEIN TRANSPEPTIDASE, PUTATIVE-RELATED"/>
    <property type="match status" value="1"/>
</dbReference>
<keyword evidence="16" id="KW-0812">Transmembrane</keyword>
<dbReference type="AlphaFoldDB" id="A0AAN0RC86"/>
<evidence type="ECO:0000256" key="13">
    <source>
        <dbReference type="ARBA" id="ARBA00034000"/>
    </source>
</evidence>
<feature type="domain" description="Glycosyl transferase family 51" evidence="18">
    <location>
        <begin position="197"/>
        <end position="360"/>
    </location>
</feature>
<protein>
    <submittedName>
        <fullName evidence="19">Multimodular transpeptidase-transglycosylase PBP 1A</fullName>
    </submittedName>
</protein>
<dbReference type="GO" id="GO:0071555">
    <property type="term" value="P:cell wall organization"/>
    <property type="evidence" value="ECO:0007669"/>
    <property type="project" value="UniProtKB-KW"/>
</dbReference>
<dbReference type="Proteomes" id="UP000019438">
    <property type="component" value="Chromosome"/>
</dbReference>
<evidence type="ECO:0000256" key="7">
    <source>
        <dbReference type="ARBA" id="ARBA00022679"/>
    </source>
</evidence>
<gene>
    <name evidence="19" type="ORF">GbCGDNIH3_0369</name>
</gene>
<organism evidence="19 20">
    <name type="scientific">Granulibacter bethesdensis</name>
    <dbReference type="NCBI Taxonomy" id="364410"/>
    <lineage>
        <taxon>Bacteria</taxon>
        <taxon>Pseudomonadati</taxon>
        <taxon>Pseudomonadota</taxon>
        <taxon>Alphaproteobacteria</taxon>
        <taxon>Acetobacterales</taxon>
        <taxon>Acetobacteraceae</taxon>
        <taxon>Granulibacter</taxon>
    </lineage>
</organism>
<evidence type="ECO:0000256" key="16">
    <source>
        <dbReference type="SAM" id="Phobius"/>
    </source>
</evidence>
<dbReference type="InterPro" id="IPR012338">
    <property type="entry name" value="Beta-lactam/transpept-like"/>
</dbReference>
<keyword evidence="11" id="KW-0511">Multifunctional enzyme</keyword>
<evidence type="ECO:0000256" key="4">
    <source>
        <dbReference type="ARBA" id="ARBA00022645"/>
    </source>
</evidence>
<comment type="similarity">
    <text evidence="2">In the C-terminal section; belongs to the transpeptidase family.</text>
</comment>
<keyword evidence="7" id="KW-0808">Transferase</keyword>
<accession>A0AAN0RC86</accession>
<evidence type="ECO:0000313" key="19">
    <source>
        <dbReference type="EMBL" id="AHJ62136.1"/>
    </source>
</evidence>
<evidence type="ECO:0000256" key="10">
    <source>
        <dbReference type="ARBA" id="ARBA00022984"/>
    </source>
</evidence>
<keyword evidence="12" id="KW-0961">Cell wall biogenesis/degradation</keyword>
<evidence type="ECO:0000256" key="12">
    <source>
        <dbReference type="ARBA" id="ARBA00023316"/>
    </source>
</evidence>
<evidence type="ECO:0000256" key="2">
    <source>
        <dbReference type="ARBA" id="ARBA00007090"/>
    </source>
</evidence>
<evidence type="ECO:0000256" key="5">
    <source>
        <dbReference type="ARBA" id="ARBA00022670"/>
    </source>
</evidence>
<evidence type="ECO:0000256" key="11">
    <source>
        <dbReference type="ARBA" id="ARBA00023268"/>
    </source>
</evidence>
<feature type="domain" description="Penicillin-binding protein transpeptidase" evidence="17">
    <location>
        <begin position="444"/>
        <end position="707"/>
    </location>
</feature>
<evidence type="ECO:0000256" key="15">
    <source>
        <dbReference type="SAM" id="MobiDB-lite"/>
    </source>
</evidence>
<dbReference type="Pfam" id="PF00912">
    <property type="entry name" value="Transgly"/>
    <property type="match status" value="1"/>
</dbReference>
<evidence type="ECO:0000256" key="6">
    <source>
        <dbReference type="ARBA" id="ARBA00022676"/>
    </source>
</evidence>
<feature type="compositionally biased region" description="Basic and acidic residues" evidence="15">
    <location>
        <begin position="73"/>
        <end position="90"/>
    </location>
</feature>
<dbReference type="Pfam" id="PF00905">
    <property type="entry name" value="Transpeptidase"/>
    <property type="match status" value="1"/>
</dbReference>
<dbReference type="InterPro" id="IPR050396">
    <property type="entry name" value="Glycosyltr_51/Transpeptidase"/>
</dbReference>
<feature type="region of interest" description="Disordered" evidence="15">
    <location>
        <begin position="63"/>
        <end position="129"/>
    </location>
</feature>
<evidence type="ECO:0000256" key="9">
    <source>
        <dbReference type="ARBA" id="ARBA00022960"/>
    </source>
</evidence>
<keyword evidence="4" id="KW-0121">Carboxypeptidase</keyword>
<comment type="pathway">
    <text evidence="1">Cell wall biogenesis; peptidoglycan biosynthesis.</text>
</comment>
<dbReference type="Gene3D" id="1.10.3810.10">
    <property type="entry name" value="Biosynthetic peptidoglycan transglycosylase-like"/>
    <property type="match status" value="1"/>
</dbReference>
<dbReference type="GO" id="GO:0030288">
    <property type="term" value="C:outer membrane-bounded periplasmic space"/>
    <property type="evidence" value="ECO:0007669"/>
    <property type="project" value="TreeGrafter"/>
</dbReference>
<proteinExistence type="inferred from homology"/>
<keyword evidence="16" id="KW-0472">Membrane</keyword>
<comment type="catalytic activity">
    <reaction evidence="13">
        <text>Preferential cleavage: (Ac)2-L-Lys-D-Ala-|-D-Ala. Also transpeptidation of peptidyl-alanyl moieties that are N-acyl substituents of D-alanine.</text>
        <dbReference type="EC" id="3.4.16.4"/>
    </reaction>
</comment>
<evidence type="ECO:0000256" key="1">
    <source>
        <dbReference type="ARBA" id="ARBA00004752"/>
    </source>
</evidence>
<dbReference type="Gene3D" id="3.40.710.10">
    <property type="entry name" value="DD-peptidase/beta-lactamase superfamily"/>
    <property type="match status" value="1"/>
</dbReference>
<dbReference type="SUPFAM" id="SSF53955">
    <property type="entry name" value="Lysozyme-like"/>
    <property type="match status" value="1"/>
</dbReference>
<dbReference type="InterPro" id="IPR001264">
    <property type="entry name" value="Glyco_trans_51"/>
</dbReference>
<dbReference type="PANTHER" id="PTHR32282:SF33">
    <property type="entry name" value="PEPTIDOGLYCAN GLYCOSYLTRANSFERASE"/>
    <property type="match status" value="1"/>
</dbReference>
<dbReference type="SUPFAM" id="SSF56601">
    <property type="entry name" value="beta-lactamase/transpeptidase-like"/>
    <property type="match status" value="1"/>
</dbReference>
<dbReference type="GO" id="GO:0009002">
    <property type="term" value="F:serine-type D-Ala-D-Ala carboxypeptidase activity"/>
    <property type="evidence" value="ECO:0007669"/>
    <property type="project" value="UniProtKB-EC"/>
</dbReference>
<evidence type="ECO:0000259" key="17">
    <source>
        <dbReference type="Pfam" id="PF00905"/>
    </source>
</evidence>
<sequence>MRDWRNKGRNWIMMEACVTSAPCHCKDHVSISSAMRSVLSAAVVPASVQACLPRPLTIAPRGFIHTPLMPRQDQPRSRTARPDARYRADQDAVQDPDFIRRGPPPGRSKRRPSPPPPSSRRKGETAKETVSNRKKWRWLRWGIMVLIWGGLTAAVFLVYFAWDLPRPEEALDAPRRPSLILRDQEGLTFATYGDVVGESLRLGDMPRAMQDAAVSVEDRRFWSHGAIDPIGIARAIWVNLSSGRLRQGGSTITQQVAKTLFLSNERTLRRKVQELMLTIWLSEHFTRQEILEIWLNRVYLGAGAWGVDAAAHVYFGISARHLNIWQAAMLAGLPRAPSRFNPRVDPAAAIARTREVLQAMVETHVLTAAQASAEAAKISFRQQAPTGAPWFADWAAERAQSLLPQGADAVIRTTLDSHIQSIAEARLTAMLDGPGAAANVHEAAVVVMDARTGAVRAMVGGADYRHSSFNRATIMRRQPGSSFKPFVWLVAMENGEEPDDTVSDAPIRVGNWSPSNYEPGSVGDITLETALAHSVNTAAVRLLLRDGGPAAVIEAAHRLGVEDNFPRNASIALGTADAGLLEMTAAYASFFNGGYRVPPRAIEAGTADHRPIQITAPVGEAVMTPEVSKDMTRMLQAVVARGTGRAAAIPGHMVGGKTGTTQDYRDAWFIGCVDDRTVIGVWVGNDDRTPMRNITGGSLPARLFHDIAAALPPTRY</sequence>
<keyword evidence="5" id="KW-0645">Protease</keyword>
<evidence type="ECO:0000259" key="18">
    <source>
        <dbReference type="Pfam" id="PF00912"/>
    </source>
</evidence>
<keyword evidence="16" id="KW-1133">Transmembrane helix</keyword>
<dbReference type="GO" id="GO:0009252">
    <property type="term" value="P:peptidoglycan biosynthetic process"/>
    <property type="evidence" value="ECO:0007669"/>
    <property type="project" value="UniProtKB-KW"/>
</dbReference>
<reference evidence="20" key="1">
    <citation type="submission" date="2012-06" db="EMBL/GenBank/DDBJ databases">
        <title>Genome analysis of multiple Granulibacter bethesdensis isolates demonstrates substantial genome diversity.</title>
        <authorList>
            <person name="Greenberg D.E."/>
            <person name="Porcella S.F."/>
            <person name="Zarember K."/>
            <person name="Zelazny A.M."/>
            <person name="Bruno D."/>
            <person name="Martens C."/>
            <person name="Barbian K.D."/>
            <person name="Jaske E."/>
            <person name="Holland S.M."/>
        </authorList>
    </citation>
    <scope>NUCLEOTIDE SEQUENCE [LARGE SCALE GENOMIC DNA]</scope>
    <source>
        <strain evidence="20">CGDNIH3</strain>
    </source>
</reference>
<comment type="catalytic activity">
    <reaction evidence="14">
        <text>[GlcNAc-(1-&gt;4)-Mur2Ac(oyl-L-Ala-gamma-D-Glu-L-Lys-D-Ala-D-Ala)](n)-di-trans,octa-cis-undecaprenyl diphosphate + beta-D-GlcNAc-(1-&gt;4)-Mur2Ac(oyl-L-Ala-gamma-D-Glu-L-Lys-D-Ala-D-Ala)-di-trans,octa-cis-undecaprenyl diphosphate = [GlcNAc-(1-&gt;4)-Mur2Ac(oyl-L-Ala-gamma-D-Glu-L-Lys-D-Ala-D-Ala)](n+1)-di-trans,octa-cis-undecaprenyl diphosphate + di-trans,octa-cis-undecaprenyl diphosphate + H(+)</text>
        <dbReference type="Rhea" id="RHEA:23708"/>
        <dbReference type="Rhea" id="RHEA-COMP:9602"/>
        <dbReference type="Rhea" id="RHEA-COMP:9603"/>
        <dbReference type="ChEBI" id="CHEBI:15378"/>
        <dbReference type="ChEBI" id="CHEBI:58405"/>
        <dbReference type="ChEBI" id="CHEBI:60033"/>
        <dbReference type="ChEBI" id="CHEBI:78435"/>
        <dbReference type="EC" id="2.4.99.28"/>
    </reaction>
</comment>
<evidence type="ECO:0000313" key="20">
    <source>
        <dbReference type="Proteomes" id="UP000019438"/>
    </source>
</evidence>
<dbReference type="KEGG" id="gbc:GbCGDNIH3_0369"/>